<organism evidence="1 2">
    <name type="scientific">Novosphingobium anseongense</name>
    <dbReference type="NCBI Taxonomy" id="3133436"/>
    <lineage>
        <taxon>Bacteria</taxon>
        <taxon>Pseudomonadati</taxon>
        <taxon>Pseudomonadota</taxon>
        <taxon>Alphaproteobacteria</taxon>
        <taxon>Sphingomonadales</taxon>
        <taxon>Sphingomonadaceae</taxon>
        <taxon>Novosphingobium</taxon>
    </lineage>
</organism>
<reference evidence="1 2" key="1">
    <citation type="submission" date="2024-03" db="EMBL/GenBank/DDBJ databases">
        <authorList>
            <person name="Jo J.-H."/>
        </authorList>
    </citation>
    <scope>NUCLEOTIDE SEQUENCE [LARGE SCALE GENOMIC DNA]</scope>
    <source>
        <strain evidence="1 2">PS1R-30</strain>
    </source>
</reference>
<keyword evidence="2" id="KW-1185">Reference proteome</keyword>
<evidence type="ECO:0000313" key="2">
    <source>
        <dbReference type="Proteomes" id="UP001361239"/>
    </source>
</evidence>
<dbReference type="EMBL" id="JBBHJZ010000002">
    <property type="protein sequence ID" value="MEJ5977338.1"/>
    <property type="molecule type" value="Genomic_DNA"/>
</dbReference>
<proteinExistence type="predicted"/>
<sequence length="114" mass="13071">MRRFKMLVFSEPFAGRDAEFDEWYTGRHLDDIVALPGFTTAQRFKLHSVSMGTSLNQNLAIYDMETDDPDWVIENMFANRNTEAMPIHPAFNLDATTVMLYEEATGVVFAKERG</sequence>
<evidence type="ECO:0000313" key="1">
    <source>
        <dbReference type="EMBL" id="MEJ5977338.1"/>
    </source>
</evidence>
<gene>
    <name evidence="1" type="ORF">WG901_11870</name>
</gene>
<name>A0ABU8RW96_9SPHN</name>
<dbReference type="InterPro" id="IPR011008">
    <property type="entry name" value="Dimeric_a/b-barrel"/>
</dbReference>
<comment type="caution">
    <text evidence="1">The sequence shown here is derived from an EMBL/GenBank/DDBJ whole genome shotgun (WGS) entry which is preliminary data.</text>
</comment>
<protein>
    <recommendedName>
        <fullName evidence="3">EthD domain-containing protein</fullName>
    </recommendedName>
</protein>
<accession>A0ABU8RW96</accession>
<dbReference type="Proteomes" id="UP001361239">
    <property type="component" value="Unassembled WGS sequence"/>
</dbReference>
<evidence type="ECO:0008006" key="3">
    <source>
        <dbReference type="Google" id="ProtNLM"/>
    </source>
</evidence>
<dbReference type="RefSeq" id="WP_339587277.1">
    <property type="nucleotide sequence ID" value="NZ_JBBHJZ010000002.1"/>
</dbReference>
<dbReference type="SUPFAM" id="SSF54909">
    <property type="entry name" value="Dimeric alpha+beta barrel"/>
    <property type="match status" value="1"/>
</dbReference>